<evidence type="ECO:0000259" key="7">
    <source>
        <dbReference type="PROSITE" id="PS50112"/>
    </source>
</evidence>
<dbReference type="InterPro" id="IPR058031">
    <property type="entry name" value="AAA_lid_NorR"/>
</dbReference>
<proteinExistence type="predicted"/>
<sequence length="578" mass="64975">MALNKYLVENAGLLSDYLDIFNSVHNIVIAVDHQGRVIVFNPTAERVFNCRAERAMGRLISEVIPGTGLLKVLKTGKPHIGRKFVRGNTLYVVNRTPIIRNNAIVGAIGVAQEISELQYLAAELEEAREVNGILESIFNSSRDGYIAINNRGEIIMLNQTMADFLETTPDDAIGRQITEVVPVTEPDLIPRTGKLQQGKVIRLRGRETLVIHYPIHKRGQVVGAVSKIIFQDMEQLVAPAGQWHSLRHNPDRAEQERSSGARYTLDNLIGTSPAMVQLKETIRRVAQGPSTVLLHGESGTGKELVAHALHTSSPRRRGPFVKVNCAAVPENLLESELFGYQEGAFTGARKGGQMGKFEQAHGGTIFLDEIGDMPLPMQAKLLRVLQEKEIERLGDSRPRPLDVRVVAATNRELEELIRQGRFREDLYYRLNVVSLYLPPLRERRGDLWDLVRHFIHKFNAGFGLKVRDLSAAAWKIMQSYHWPGNVRELENVIERAFNLVEDDIIETKHLPPYLQKLDQKALKNCQQRTLPVLLEEVEKEALMEALAAAGGNKMQAARTLGISRAWLYKKMKQYGIQL</sequence>
<dbReference type="SMART" id="SM00382">
    <property type="entry name" value="AAA"/>
    <property type="match status" value="1"/>
</dbReference>
<dbReference type="PROSITE" id="PS50045">
    <property type="entry name" value="SIGMA54_INTERACT_4"/>
    <property type="match status" value="1"/>
</dbReference>
<dbReference type="OrthoDB" id="9765164at2"/>
<dbReference type="Pfam" id="PF02954">
    <property type="entry name" value="HTH_8"/>
    <property type="match status" value="1"/>
</dbReference>
<dbReference type="EMBL" id="WHYR01000015">
    <property type="protein sequence ID" value="MQL52024.1"/>
    <property type="molecule type" value="Genomic_DNA"/>
</dbReference>
<feature type="domain" description="Sigma-54 factor interaction" evidence="6">
    <location>
        <begin position="268"/>
        <end position="498"/>
    </location>
</feature>
<dbReference type="PANTHER" id="PTHR32071:SF57">
    <property type="entry name" value="C4-DICARBOXYLATE TRANSPORT TRANSCRIPTIONAL REGULATORY PROTEIN DCTD"/>
    <property type="match status" value="1"/>
</dbReference>
<evidence type="ECO:0000256" key="2">
    <source>
        <dbReference type="ARBA" id="ARBA00022840"/>
    </source>
</evidence>
<evidence type="ECO:0000259" key="6">
    <source>
        <dbReference type="PROSITE" id="PS50045"/>
    </source>
</evidence>
<dbReference type="InterPro" id="IPR025944">
    <property type="entry name" value="Sigma_54_int_dom_CS"/>
</dbReference>
<keyword evidence="4" id="KW-0238">DNA-binding</keyword>
<dbReference type="CDD" id="cd00009">
    <property type="entry name" value="AAA"/>
    <property type="match status" value="1"/>
</dbReference>
<dbReference type="Pfam" id="PF00158">
    <property type="entry name" value="Sigma54_activat"/>
    <property type="match status" value="1"/>
</dbReference>
<dbReference type="RefSeq" id="WP_152945949.1">
    <property type="nucleotide sequence ID" value="NZ_WHYR01000015.1"/>
</dbReference>
<dbReference type="PROSITE" id="PS00676">
    <property type="entry name" value="SIGMA54_INTERACT_2"/>
    <property type="match status" value="1"/>
</dbReference>
<comment type="caution">
    <text evidence="8">The sequence shown here is derived from an EMBL/GenBank/DDBJ whole genome shotgun (WGS) entry which is preliminary data.</text>
</comment>
<evidence type="ECO:0000256" key="5">
    <source>
        <dbReference type="ARBA" id="ARBA00023163"/>
    </source>
</evidence>
<dbReference type="Gene3D" id="3.40.50.300">
    <property type="entry name" value="P-loop containing nucleotide triphosphate hydrolases"/>
    <property type="match status" value="1"/>
</dbReference>
<dbReference type="GO" id="GO:0005524">
    <property type="term" value="F:ATP binding"/>
    <property type="evidence" value="ECO:0007669"/>
    <property type="project" value="UniProtKB-KW"/>
</dbReference>
<dbReference type="GO" id="GO:0006355">
    <property type="term" value="P:regulation of DNA-templated transcription"/>
    <property type="evidence" value="ECO:0007669"/>
    <property type="project" value="InterPro"/>
</dbReference>
<dbReference type="Gene3D" id="1.10.8.60">
    <property type="match status" value="1"/>
</dbReference>
<dbReference type="PANTHER" id="PTHR32071">
    <property type="entry name" value="TRANSCRIPTIONAL REGULATORY PROTEIN"/>
    <property type="match status" value="1"/>
</dbReference>
<keyword evidence="3" id="KW-0805">Transcription regulation</keyword>
<evidence type="ECO:0000256" key="1">
    <source>
        <dbReference type="ARBA" id="ARBA00022741"/>
    </source>
</evidence>
<dbReference type="FunFam" id="3.40.50.300:FF:000006">
    <property type="entry name" value="DNA-binding transcriptional regulator NtrC"/>
    <property type="match status" value="1"/>
</dbReference>
<dbReference type="InterPro" id="IPR009057">
    <property type="entry name" value="Homeodomain-like_sf"/>
</dbReference>
<dbReference type="PRINTS" id="PR01590">
    <property type="entry name" value="HTHFIS"/>
</dbReference>
<name>A0A6N7IPT3_9FIRM</name>
<feature type="domain" description="PAS" evidence="7">
    <location>
        <begin position="13"/>
        <end position="58"/>
    </location>
</feature>
<feature type="domain" description="PAS" evidence="7">
    <location>
        <begin position="134"/>
        <end position="187"/>
    </location>
</feature>
<dbReference type="SUPFAM" id="SSF46689">
    <property type="entry name" value="Homeodomain-like"/>
    <property type="match status" value="1"/>
</dbReference>
<dbReference type="InterPro" id="IPR025662">
    <property type="entry name" value="Sigma_54_int_dom_ATP-bd_1"/>
</dbReference>
<reference evidence="8 9" key="1">
    <citation type="submission" date="2019-10" db="EMBL/GenBank/DDBJ databases">
        <title>Comparative genomics of sulfur disproportionating microorganisms.</title>
        <authorList>
            <person name="Ward L.M."/>
            <person name="Bertran E."/>
            <person name="Johnston D."/>
        </authorList>
    </citation>
    <scope>NUCLEOTIDE SEQUENCE [LARGE SCALE GENOMIC DNA]</scope>
    <source>
        <strain evidence="8 9">DSM 14055</strain>
    </source>
</reference>
<accession>A0A6N7IPT3</accession>
<dbReference type="InterPro" id="IPR003593">
    <property type="entry name" value="AAA+_ATPase"/>
</dbReference>
<dbReference type="CDD" id="cd00130">
    <property type="entry name" value="PAS"/>
    <property type="match status" value="2"/>
</dbReference>
<dbReference type="SUPFAM" id="SSF55785">
    <property type="entry name" value="PYP-like sensor domain (PAS domain)"/>
    <property type="match status" value="2"/>
</dbReference>
<keyword evidence="2" id="KW-0067">ATP-binding</keyword>
<keyword evidence="5" id="KW-0804">Transcription</keyword>
<keyword evidence="1" id="KW-0547">Nucleotide-binding</keyword>
<dbReference type="PROSITE" id="PS00688">
    <property type="entry name" value="SIGMA54_INTERACT_3"/>
    <property type="match status" value="1"/>
</dbReference>
<dbReference type="PROSITE" id="PS50112">
    <property type="entry name" value="PAS"/>
    <property type="match status" value="2"/>
</dbReference>
<dbReference type="Pfam" id="PF00989">
    <property type="entry name" value="PAS"/>
    <property type="match status" value="2"/>
</dbReference>
<protein>
    <submittedName>
        <fullName evidence="8">PAS domain-containing protein</fullName>
    </submittedName>
</protein>
<evidence type="ECO:0000313" key="9">
    <source>
        <dbReference type="Proteomes" id="UP000441717"/>
    </source>
</evidence>
<dbReference type="InterPro" id="IPR025943">
    <property type="entry name" value="Sigma_54_int_dom_ATP-bd_2"/>
</dbReference>
<dbReference type="InterPro" id="IPR000014">
    <property type="entry name" value="PAS"/>
</dbReference>
<dbReference type="InterPro" id="IPR002197">
    <property type="entry name" value="HTH_Fis"/>
</dbReference>
<keyword evidence="9" id="KW-1185">Reference proteome</keyword>
<gene>
    <name evidence="8" type="ORF">GFC01_07030</name>
</gene>
<dbReference type="NCBIfam" id="TIGR00229">
    <property type="entry name" value="sensory_box"/>
    <property type="match status" value="2"/>
</dbReference>
<dbReference type="PROSITE" id="PS00675">
    <property type="entry name" value="SIGMA54_INTERACT_1"/>
    <property type="match status" value="1"/>
</dbReference>
<dbReference type="Pfam" id="PF25601">
    <property type="entry name" value="AAA_lid_14"/>
    <property type="match status" value="1"/>
</dbReference>
<dbReference type="InterPro" id="IPR035965">
    <property type="entry name" value="PAS-like_dom_sf"/>
</dbReference>
<dbReference type="InterPro" id="IPR013767">
    <property type="entry name" value="PAS_fold"/>
</dbReference>
<dbReference type="Proteomes" id="UP000441717">
    <property type="component" value="Unassembled WGS sequence"/>
</dbReference>
<dbReference type="SMART" id="SM00091">
    <property type="entry name" value="PAS"/>
    <property type="match status" value="2"/>
</dbReference>
<dbReference type="InterPro" id="IPR027417">
    <property type="entry name" value="P-loop_NTPase"/>
</dbReference>
<evidence type="ECO:0000256" key="4">
    <source>
        <dbReference type="ARBA" id="ARBA00023125"/>
    </source>
</evidence>
<dbReference type="InterPro" id="IPR002078">
    <property type="entry name" value="Sigma_54_int"/>
</dbReference>
<dbReference type="AlphaFoldDB" id="A0A6N7IPT3"/>
<dbReference type="SUPFAM" id="SSF52540">
    <property type="entry name" value="P-loop containing nucleoside triphosphate hydrolases"/>
    <property type="match status" value="1"/>
</dbReference>
<evidence type="ECO:0000256" key="3">
    <source>
        <dbReference type="ARBA" id="ARBA00023015"/>
    </source>
</evidence>
<dbReference type="GO" id="GO:0043565">
    <property type="term" value="F:sequence-specific DNA binding"/>
    <property type="evidence" value="ECO:0007669"/>
    <property type="project" value="InterPro"/>
</dbReference>
<organism evidence="8 9">
    <name type="scientific">Desulfofundulus thermobenzoicus</name>
    <dbReference type="NCBI Taxonomy" id="29376"/>
    <lineage>
        <taxon>Bacteria</taxon>
        <taxon>Bacillati</taxon>
        <taxon>Bacillota</taxon>
        <taxon>Clostridia</taxon>
        <taxon>Eubacteriales</taxon>
        <taxon>Peptococcaceae</taxon>
        <taxon>Desulfofundulus</taxon>
    </lineage>
</organism>
<evidence type="ECO:0000313" key="8">
    <source>
        <dbReference type="EMBL" id="MQL52024.1"/>
    </source>
</evidence>
<dbReference type="Gene3D" id="1.10.10.60">
    <property type="entry name" value="Homeodomain-like"/>
    <property type="match status" value="1"/>
</dbReference>
<dbReference type="Gene3D" id="3.30.450.20">
    <property type="entry name" value="PAS domain"/>
    <property type="match status" value="2"/>
</dbReference>